<keyword evidence="3" id="KW-0813">Transport</keyword>
<dbReference type="Proteomes" id="UP000712527">
    <property type="component" value="Unassembled WGS sequence"/>
</dbReference>
<dbReference type="InterPro" id="IPR003593">
    <property type="entry name" value="AAA+_ATPase"/>
</dbReference>
<evidence type="ECO:0000313" key="13">
    <source>
        <dbReference type="Proteomes" id="UP000712527"/>
    </source>
</evidence>
<comment type="similarity">
    <text evidence="2">Belongs to the ABC transporter superfamily. ABCC family. Conjugate transporter (TC 3.A.1.208) subfamily.</text>
</comment>
<dbReference type="EMBL" id="JACSNQ010000022">
    <property type="protein sequence ID" value="MBM6775529.1"/>
    <property type="molecule type" value="Genomic_DNA"/>
</dbReference>
<dbReference type="SMART" id="SM00382">
    <property type="entry name" value="AAA"/>
    <property type="match status" value="1"/>
</dbReference>
<keyword evidence="4 9" id="KW-0812">Transmembrane</keyword>
<evidence type="ECO:0000256" key="6">
    <source>
        <dbReference type="ARBA" id="ARBA00022840"/>
    </source>
</evidence>
<proteinExistence type="inferred from homology"/>
<evidence type="ECO:0000256" key="2">
    <source>
        <dbReference type="ARBA" id="ARBA00009726"/>
    </source>
</evidence>
<evidence type="ECO:0000256" key="5">
    <source>
        <dbReference type="ARBA" id="ARBA00022741"/>
    </source>
</evidence>
<protein>
    <submittedName>
        <fullName evidence="12">ABC transporter ATP-binding protein</fullName>
    </submittedName>
</protein>
<evidence type="ECO:0000256" key="4">
    <source>
        <dbReference type="ARBA" id="ARBA00022692"/>
    </source>
</evidence>
<dbReference type="InterPro" id="IPR036640">
    <property type="entry name" value="ABC1_TM_sf"/>
</dbReference>
<dbReference type="InterPro" id="IPR027417">
    <property type="entry name" value="P-loop_NTPase"/>
</dbReference>
<dbReference type="Pfam" id="PF00005">
    <property type="entry name" value="ABC_tran"/>
    <property type="match status" value="1"/>
</dbReference>
<dbReference type="PROSITE" id="PS00211">
    <property type="entry name" value="ABC_TRANSPORTER_1"/>
    <property type="match status" value="1"/>
</dbReference>
<feature type="domain" description="ABC transmembrane type-1" evidence="11">
    <location>
        <begin position="1"/>
        <end position="280"/>
    </location>
</feature>
<keyword evidence="6 12" id="KW-0067">ATP-binding</keyword>
<organism evidence="12 13">
    <name type="scientific">Olsenella profusa</name>
    <dbReference type="NCBI Taxonomy" id="138595"/>
    <lineage>
        <taxon>Bacteria</taxon>
        <taxon>Bacillati</taxon>
        <taxon>Actinomycetota</taxon>
        <taxon>Coriobacteriia</taxon>
        <taxon>Coriobacteriales</taxon>
        <taxon>Atopobiaceae</taxon>
        <taxon>Olsenella</taxon>
    </lineage>
</organism>
<accession>A0ABS2F3G1</accession>
<name>A0ABS2F3G1_9ACTN</name>
<keyword evidence="5" id="KW-0547">Nucleotide-binding</keyword>
<evidence type="ECO:0000256" key="8">
    <source>
        <dbReference type="ARBA" id="ARBA00023136"/>
    </source>
</evidence>
<reference evidence="12 13" key="1">
    <citation type="journal article" date="2021" name="Sci. Rep.">
        <title>The distribution of antibiotic resistance genes in chicken gut microbiota commensals.</title>
        <authorList>
            <person name="Juricova H."/>
            <person name="Matiasovicova J."/>
            <person name="Kubasova T."/>
            <person name="Cejkova D."/>
            <person name="Rychlik I."/>
        </authorList>
    </citation>
    <scope>NUCLEOTIDE SEQUENCE [LARGE SCALE GENOMIC DNA]</scope>
    <source>
        <strain evidence="12 13">An794</strain>
    </source>
</reference>
<evidence type="ECO:0000256" key="3">
    <source>
        <dbReference type="ARBA" id="ARBA00022448"/>
    </source>
</evidence>
<keyword evidence="13" id="KW-1185">Reference proteome</keyword>
<dbReference type="GO" id="GO:0005524">
    <property type="term" value="F:ATP binding"/>
    <property type="evidence" value="ECO:0007669"/>
    <property type="project" value="UniProtKB-KW"/>
</dbReference>
<dbReference type="SUPFAM" id="SSF52540">
    <property type="entry name" value="P-loop containing nucleoside triphosphate hydrolases"/>
    <property type="match status" value="1"/>
</dbReference>
<feature type="transmembrane region" description="Helical" evidence="9">
    <location>
        <begin position="112"/>
        <end position="130"/>
    </location>
</feature>
<feature type="transmembrane region" description="Helical" evidence="9">
    <location>
        <begin position="136"/>
        <end position="154"/>
    </location>
</feature>
<dbReference type="Pfam" id="PF00664">
    <property type="entry name" value="ABC_membrane"/>
    <property type="match status" value="1"/>
</dbReference>
<comment type="caution">
    <text evidence="12">The sequence shown here is derived from an EMBL/GenBank/DDBJ whole genome shotgun (WGS) entry which is preliminary data.</text>
</comment>
<keyword evidence="7 9" id="KW-1133">Transmembrane helix</keyword>
<evidence type="ECO:0000259" key="11">
    <source>
        <dbReference type="PROSITE" id="PS50929"/>
    </source>
</evidence>
<sequence>MGYALSTVLSIAVAFGAGSLVSAMAEKGAGDDAVPVLLGCLALSVVGGAAVIVLQTWVPVKVQIERLGRAASRALRDVLGMAQAEYEKSDKGYYLNVLSGSTDVYGKSYADANVLLVGSTICLIAVLIGAGALDALFVPVFLAYFALFGCAMMLPANRLAAIQRDGLPAQDAFMGEAKSIVESKRSINTTHSEVFFGARYRKRGEGYERFCLRRQFWQQLANSLPTLLTNLLQVGVLGVSAWRCLEGAAPAGSVFTAYIVASLAQEPLSAFLLALTSYASNVPHVERLRSLASRAAEPSGFGALRGGEAGPVVARLDGALYADASRSGEPLFRARGIEVRAGSLVVVKGPNGSGKSRLLDFLAGLSDPACLDGRAELSPELASCDYLTYPVPVVAGTLADNMLGARPDPAAARALGLGDLASREITDQPLNLSLGERQKIGLLRALSGGSPVLLLDEPLTNLDGAAREGLCRLVEGMRGERTVVAVMHSGELDGAADQILEVRGGELERVK</sequence>
<dbReference type="Gene3D" id="3.40.50.300">
    <property type="entry name" value="P-loop containing nucleotide triphosphate hydrolases"/>
    <property type="match status" value="1"/>
</dbReference>
<keyword evidence="8 9" id="KW-0472">Membrane</keyword>
<evidence type="ECO:0000256" key="7">
    <source>
        <dbReference type="ARBA" id="ARBA00022989"/>
    </source>
</evidence>
<feature type="transmembrane region" description="Helical" evidence="9">
    <location>
        <begin position="33"/>
        <end position="58"/>
    </location>
</feature>
<comment type="subcellular location">
    <subcellularLocation>
        <location evidence="1">Cell membrane</location>
        <topology evidence="1">Multi-pass membrane protein</topology>
    </subcellularLocation>
</comment>
<dbReference type="InterPro" id="IPR003439">
    <property type="entry name" value="ABC_transporter-like_ATP-bd"/>
</dbReference>
<dbReference type="SUPFAM" id="SSF90123">
    <property type="entry name" value="ABC transporter transmembrane region"/>
    <property type="match status" value="1"/>
</dbReference>
<dbReference type="InterPro" id="IPR050173">
    <property type="entry name" value="ABC_transporter_C-like"/>
</dbReference>
<dbReference type="InterPro" id="IPR011527">
    <property type="entry name" value="ABC1_TM_dom"/>
</dbReference>
<dbReference type="PROSITE" id="PS50929">
    <property type="entry name" value="ABC_TM1F"/>
    <property type="match status" value="1"/>
</dbReference>
<evidence type="ECO:0000259" key="10">
    <source>
        <dbReference type="PROSITE" id="PS50893"/>
    </source>
</evidence>
<gene>
    <name evidence="12" type="ORF">H9X80_08260</name>
</gene>
<dbReference type="PANTHER" id="PTHR24223">
    <property type="entry name" value="ATP-BINDING CASSETTE SUB-FAMILY C"/>
    <property type="match status" value="1"/>
</dbReference>
<dbReference type="RefSeq" id="WP_204793863.1">
    <property type="nucleotide sequence ID" value="NZ_JACSNQ010000022.1"/>
</dbReference>
<evidence type="ECO:0000256" key="9">
    <source>
        <dbReference type="SAM" id="Phobius"/>
    </source>
</evidence>
<dbReference type="Gene3D" id="1.20.1560.10">
    <property type="entry name" value="ABC transporter type 1, transmembrane domain"/>
    <property type="match status" value="1"/>
</dbReference>
<evidence type="ECO:0000313" key="12">
    <source>
        <dbReference type="EMBL" id="MBM6775529.1"/>
    </source>
</evidence>
<dbReference type="PROSITE" id="PS50893">
    <property type="entry name" value="ABC_TRANSPORTER_2"/>
    <property type="match status" value="1"/>
</dbReference>
<feature type="domain" description="ABC transporter" evidence="10">
    <location>
        <begin position="314"/>
        <end position="510"/>
    </location>
</feature>
<dbReference type="PANTHER" id="PTHR24223:SF456">
    <property type="entry name" value="MULTIDRUG RESISTANCE-ASSOCIATED PROTEIN LETHAL(2)03659"/>
    <property type="match status" value="1"/>
</dbReference>
<evidence type="ECO:0000256" key="1">
    <source>
        <dbReference type="ARBA" id="ARBA00004651"/>
    </source>
</evidence>
<dbReference type="InterPro" id="IPR017871">
    <property type="entry name" value="ABC_transporter-like_CS"/>
</dbReference>